<evidence type="ECO:0000313" key="3">
    <source>
        <dbReference type="Proteomes" id="UP001368318"/>
    </source>
</evidence>
<accession>A0AAU6NY00</accession>
<evidence type="ECO:0000313" key="2">
    <source>
        <dbReference type="EMBL" id="WXA12360.1"/>
    </source>
</evidence>
<sequence length="412" mass="48969">MNKILILLFSISTILTFGQSKKEYLNDNRFDLTSTEFQFPQKDFNIIGFGAYHGSAKTYDAEILLIKNLKKQNLIDYYIPETNYSQAFFFQQYLETGNEELLKELTLAFQTIVNQEGTIETFEHWKNLRELNQTYPENPIKVLGFDAIAEYEFPIKHILLLTDKVQNWKLKKELQTKFENKKINFSTRDTVTTELLKNFINDYEENKSVYSSQITDTISFHHILENIKYNFHREKGREKIIFDNYVYLKGILNLENEKQFFKYGFFHIEKQREKNYPSFFTRIIEQNVYDRNKVISVMGYLTKSEVLWDKIYDKKGNYKTFTTEKGYGIGDYWKEYFKGIKNLKKTKLSDITLFKLNSENSPYKNGTDLIEVKLFLKKSNGKSLKDKPTTDFIDYAVLIRNSKNQIPIEEME</sequence>
<dbReference type="SUPFAM" id="SSF159501">
    <property type="entry name" value="EreA/ChaN-like"/>
    <property type="match status" value="1"/>
</dbReference>
<reference evidence="1 3" key="1">
    <citation type="submission" date="2023-10" db="EMBL/GenBank/DDBJ databases">
        <title>Culture-based analysis of two novel bacteria associated with mangrove crab gills.</title>
        <authorList>
            <person name="Yang X."/>
            <person name="Garuglieri E."/>
            <person name="Van Goethem M.W."/>
            <person name="Fusi M."/>
            <person name="Marasco R."/>
            <person name="Daffonchio D.G."/>
        </authorList>
    </citation>
    <scope>NUCLEOTIDE SEQUENCE [LARGE SCALE GENOMIC DNA]</scope>
    <source>
        <strain evidence="2">UG2-1</strain>
        <strain evidence="1">UG2-2</strain>
        <strain evidence="3">UG2_2</strain>
    </source>
</reference>
<gene>
    <name evidence="2" type="ORF">R3L15_09520</name>
    <name evidence="1" type="ORF">R3L16_12065</name>
</gene>
<dbReference type="EMBL" id="CP136925">
    <property type="protein sequence ID" value="WXA12360.1"/>
    <property type="molecule type" value="Genomic_DNA"/>
</dbReference>
<dbReference type="KEGG" id="mcaa:R3L15_09520"/>
<organism evidence="1 3">
    <name type="scientific">Mangrovimonas cancribranchiae</name>
    <dbReference type="NCBI Taxonomy" id="3080055"/>
    <lineage>
        <taxon>Bacteria</taxon>
        <taxon>Pseudomonadati</taxon>
        <taxon>Bacteroidota</taxon>
        <taxon>Flavobacteriia</taxon>
        <taxon>Flavobacteriales</taxon>
        <taxon>Flavobacteriaceae</taxon>
        <taxon>Mangrovimonas</taxon>
    </lineage>
</organism>
<protein>
    <recommendedName>
        <fullName evidence="4">Erythromycin esterase</fullName>
    </recommendedName>
</protein>
<dbReference type="Proteomes" id="UP001368318">
    <property type="component" value="Chromosome"/>
</dbReference>
<keyword evidence="3" id="KW-1185">Reference proteome</keyword>
<proteinExistence type="predicted"/>
<name>A0AAU6NY00_9FLAO</name>
<evidence type="ECO:0000313" key="1">
    <source>
        <dbReference type="EMBL" id="WXA02478.1"/>
    </source>
</evidence>
<dbReference type="RefSeq" id="WP_338731353.1">
    <property type="nucleotide sequence ID" value="NZ_CP136924.1"/>
</dbReference>
<evidence type="ECO:0008006" key="4">
    <source>
        <dbReference type="Google" id="ProtNLM"/>
    </source>
</evidence>
<dbReference type="EMBL" id="CP136924">
    <property type="protein sequence ID" value="WXA02478.1"/>
    <property type="molecule type" value="Genomic_DNA"/>
</dbReference>
<dbReference type="AlphaFoldDB" id="A0AAU6NY00"/>